<dbReference type="PANTHER" id="PTHR39290">
    <property type="entry name" value="C3H1-TYPE DOMAIN-CONTAINING PROTEIN-RELATED"/>
    <property type="match status" value="1"/>
</dbReference>
<dbReference type="InterPro" id="IPR029063">
    <property type="entry name" value="SAM-dependent_MTases_sf"/>
</dbReference>
<dbReference type="EMBL" id="MK002701">
    <property type="protein sequence ID" value="AYM00331.1"/>
    <property type="molecule type" value="Genomic_DNA"/>
</dbReference>
<dbReference type="Proteomes" id="UP000277198">
    <property type="component" value="Segment"/>
</dbReference>
<sequence length="191" mass="21480">MTVENPYFEEVAGGITVGANRDSWDDRAIEVLEQRMDLVQEYAWAIPNEEAIETIAEHAPVVEVGAGAGYWAWCVDQLGARIVATDPEPPRMDTYTDIITKTATEAIECAREIFVDGYTLFVCWPPYDDPMAADAVDAFEGDTLIYVGQGRCGCTADERLHRLLYEDWELTETVAIPTYLGFNDRLEVWSR</sequence>
<evidence type="ECO:0000313" key="1">
    <source>
        <dbReference type="EMBL" id="AYM00331.1"/>
    </source>
</evidence>
<proteinExistence type="predicted"/>
<organism evidence="1 2">
    <name type="scientific">Halobacterium phage phiH</name>
    <name type="common">Bacteriophage phi-H</name>
    <dbReference type="NCBI Taxonomy" id="169684"/>
    <lineage>
        <taxon>Viruses</taxon>
        <taxon>Duplodnaviria</taxon>
        <taxon>Heunggongvirae</taxon>
        <taxon>Uroviricota</taxon>
        <taxon>Caudoviricetes</taxon>
        <taxon>Vertoviridae</taxon>
        <taxon>Myohalovirus</taxon>
        <taxon>Myohalovirus spontanei</taxon>
        <taxon>Myohalovirus phiH</taxon>
    </lineage>
</organism>
<dbReference type="PANTHER" id="PTHR39290:SF6">
    <property type="entry name" value="S-ADENOSYL-L-METHIONINE-DEPENDENT METHYLTRANSFERASES SUPERFAMILY PROTEIN"/>
    <property type="match status" value="1"/>
</dbReference>
<reference evidence="1 2" key="1">
    <citation type="journal article" date="2018" name="Genes (Basel)">
        <title>Complete Genome Sequence of the Model Halovirus PhiH1 (PhiH1).</title>
        <authorList>
            <person name="Dyall-Smith M."/>
            <person name="Pfeifer F."/>
            <person name="Witte A."/>
            <person name="Oesterhelt D."/>
            <person name="Pfeiffer F."/>
        </authorList>
    </citation>
    <scope>NUCLEOTIDE SEQUENCE [LARGE SCALE GENOMIC DNA]</scope>
    <source>
        <strain evidence="1">Variant phiH1</strain>
    </source>
</reference>
<accession>A0A3G1ZKX5</accession>
<dbReference type="SUPFAM" id="SSF53335">
    <property type="entry name" value="S-adenosyl-L-methionine-dependent methyltransferases"/>
    <property type="match status" value="1"/>
</dbReference>
<evidence type="ECO:0000313" key="2">
    <source>
        <dbReference type="Proteomes" id="UP000277198"/>
    </source>
</evidence>
<keyword evidence="2" id="KW-1185">Reference proteome</keyword>
<organismHost>
    <name type="scientific">Halobacterium salinarum</name>
    <name type="common">Halobacterium halobium</name>
    <dbReference type="NCBI Taxonomy" id="2242"/>
</organismHost>
<gene>
    <name evidence="1" type="ORF">PhiH1_425</name>
</gene>
<name>A0A3G1ZKX5_BPPHH</name>
<protein>
    <submittedName>
        <fullName evidence="1">Uncharacterized protein</fullName>
    </submittedName>
</protein>